<name>A0ABN9VBP5_9DINO</name>
<gene>
    <name evidence="2" type="ORF">PCOR1329_LOCUS56567</name>
</gene>
<evidence type="ECO:0000313" key="2">
    <source>
        <dbReference type="EMBL" id="CAK0870449.1"/>
    </source>
</evidence>
<dbReference type="EMBL" id="CAUYUJ010016965">
    <property type="protein sequence ID" value="CAK0870449.1"/>
    <property type="molecule type" value="Genomic_DNA"/>
</dbReference>
<sequence>MRTAGEEGRSDETEEATQHKWSHHQGGTIPPGKGSTAALSTRRTRGTQRYQERITRSTQGPGLAADKWSCRRGRGGRGDGSGRGKASHLLPASSSAGRRPLAVHRGAPEGERETTRVPQAPRHMKEERHSSKPVG</sequence>
<feature type="compositionally biased region" description="Basic and acidic residues" evidence="1">
    <location>
        <begin position="1"/>
        <end position="11"/>
    </location>
</feature>
<reference evidence="2" key="1">
    <citation type="submission" date="2023-10" db="EMBL/GenBank/DDBJ databases">
        <authorList>
            <person name="Chen Y."/>
            <person name="Shah S."/>
            <person name="Dougan E. K."/>
            <person name="Thang M."/>
            <person name="Chan C."/>
        </authorList>
    </citation>
    <scope>NUCLEOTIDE SEQUENCE [LARGE SCALE GENOMIC DNA]</scope>
</reference>
<evidence type="ECO:0000256" key="1">
    <source>
        <dbReference type="SAM" id="MobiDB-lite"/>
    </source>
</evidence>
<dbReference type="Proteomes" id="UP001189429">
    <property type="component" value="Unassembled WGS sequence"/>
</dbReference>
<comment type="caution">
    <text evidence="2">The sequence shown here is derived from an EMBL/GenBank/DDBJ whole genome shotgun (WGS) entry which is preliminary data.</text>
</comment>
<evidence type="ECO:0000313" key="3">
    <source>
        <dbReference type="Proteomes" id="UP001189429"/>
    </source>
</evidence>
<organism evidence="2 3">
    <name type="scientific">Prorocentrum cordatum</name>
    <dbReference type="NCBI Taxonomy" id="2364126"/>
    <lineage>
        <taxon>Eukaryota</taxon>
        <taxon>Sar</taxon>
        <taxon>Alveolata</taxon>
        <taxon>Dinophyceae</taxon>
        <taxon>Prorocentrales</taxon>
        <taxon>Prorocentraceae</taxon>
        <taxon>Prorocentrum</taxon>
    </lineage>
</organism>
<keyword evidence="3" id="KW-1185">Reference proteome</keyword>
<feature type="compositionally biased region" description="Basic and acidic residues" evidence="1">
    <location>
        <begin position="106"/>
        <end position="115"/>
    </location>
</feature>
<accession>A0ABN9VBP5</accession>
<protein>
    <submittedName>
        <fullName evidence="2">Uncharacterized protein</fullName>
    </submittedName>
</protein>
<feature type="region of interest" description="Disordered" evidence="1">
    <location>
        <begin position="1"/>
        <end position="135"/>
    </location>
</feature>
<feature type="compositionally biased region" description="Basic and acidic residues" evidence="1">
    <location>
        <begin position="123"/>
        <end position="135"/>
    </location>
</feature>
<proteinExistence type="predicted"/>